<reference evidence="2" key="1">
    <citation type="submission" date="2022-11" db="UniProtKB">
        <authorList>
            <consortium name="WormBaseParasite"/>
        </authorList>
    </citation>
    <scope>IDENTIFICATION</scope>
</reference>
<evidence type="ECO:0000313" key="2">
    <source>
        <dbReference type="WBParaSite" id="scaffold3103_cov222.g6004"/>
    </source>
</evidence>
<dbReference type="WBParaSite" id="scaffold3103_cov222.g6004">
    <property type="protein sequence ID" value="scaffold3103_cov222.g6004"/>
    <property type="gene ID" value="scaffold3103_cov222.g6004"/>
</dbReference>
<organism evidence="1 2">
    <name type="scientific">Meloidogyne javanica</name>
    <name type="common">Root-knot nematode worm</name>
    <dbReference type="NCBI Taxonomy" id="6303"/>
    <lineage>
        <taxon>Eukaryota</taxon>
        <taxon>Metazoa</taxon>
        <taxon>Ecdysozoa</taxon>
        <taxon>Nematoda</taxon>
        <taxon>Chromadorea</taxon>
        <taxon>Rhabditida</taxon>
        <taxon>Tylenchina</taxon>
        <taxon>Tylenchomorpha</taxon>
        <taxon>Tylenchoidea</taxon>
        <taxon>Meloidogynidae</taxon>
        <taxon>Meloidogyninae</taxon>
        <taxon>Meloidogyne</taxon>
        <taxon>Meloidogyne incognita group</taxon>
    </lineage>
</organism>
<keyword evidence="1" id="KW-1185">Reference proteome</keyword>
<proteinExistence type="predicted"/>
<dbReference type="AlphaFoldDB" id="A0A915M5D0"/>
<name>A0A915M5D0_MELJA</name>
<protein>
    <submittedName>
        <fullName evidence="2">Uncharacterized protein</fullName>
    </submittedName>
</protein>
<evidence type="ECO:0000313" key="1">
    <source>
        <dbReference type="Proteomes" id="UP000887561"/>
    </source>
</evidence>
<dbReference type="Proteomes" id="UP000887561">
    <property type="component" value="Unplaced"/>
</dbReference>
<sequence>MFVVAVGDGYHKKHLRSGAFGKEVIIVVDVLKKIGVGGGDYLLGGLRNVECHDGEGVMEGENDEDEGIGNGGEFSPELLTPLLLALELGPML</sequence>
<accession>A0A915M5D0</accession>